<dbReference type="EMBL" id="WHWC01000013">
    <property type="protein sequence ID" value="KAG8370877.1"/>
    <property type="molecule type" value="Genomic_DNA"/>
</dbReference>
<keyword evidence="2" id="KW-1185">Reference proteome</keyword>
<proteinExistence type="predicted"/>
<dbReference type="PANTHER" id="PTHR36807:SF2">
    <property type="entry name" value="PHOSPHOGLYCOLATE PHOSPHATASE"/>
    <property type="match status" value="1"/>
</dbReference>
<sequence length="538" mass="60156">MAEYVAIPSIVKLQAHGNVLEDQFFLAKTSHIRARRSFSPESCKVNLFSSWKAQKLIATHSRILTGSPKQETLIRSCSLSALANAGAITSEWVPFADQVLLLASITLTYMAGVIPAENSLYKNQASIPLDDVAPENSSSSGSATTNDDEVYLQFAWDVVKGKLIDSLATVEKGANLSEKVTEFEQNPGKQPTSLCAVAEGPRIRLLWASFQWLNKEASLHLLLISIQYLHCVVANISRNSATKSTNSFLAVFAEIIQNCCRPLCMAWLEEELCLVSVKPDNELLSLVEDKLNGYDNVIQSIRKSGKECLYAELVYALKFGPSRKGGYFSCSLFNQHGVALLEDLLIALADGIASMYLELISVDSSLSCEMNNLGLSLCTLSTRALQRLRNEVVLHQWLHQNMAAVASMYEDQFDLRTLQNQQIEEPNSNDAENFSWWKKLSLGRSRSISSSLRFVVISNISIPVKRTKELRALTGWRYYFSLFLELADITMPFVRTVTAKVSDAISFFLMCLIGRSELLVINLVCRKQWWETWENDGQ</sequence>
<dbReference type="Pfam" id="PF12452">
    <property type="entry name" value="DUF3685"/>
    <property type="match status" value="2"/>
</dbReference>
<dbReference type="InterPro" id="IPR022552">
    <property type="entry name" value="UPF_Ycf55"/>
</dbReference>
<evidence type="ECO:0000313" key="1">
    <source>
        <dbReference type="EMBL" id="KAG8370877.1"/>
    </source>
</evidence>
<accession>A0AAV6WTE0</accession>
<protein>
    <submittedName>
        <fullName evidence="1">Uncharacterized protein</fullName>
    </submittedName>
</protein>
<dbReference type="Proteomes" id="UP000826271">
    <property type="component" value="Unassembled WGS sequence"/>
</dbReference>
<name>A0AAV6WTE0_9LAMI</name>
<dbReference type="AlphaFoldDB" id="A0AAV6WTE0"/>
<gene>
    <name evidence="1" type="ORF">BUALT_Bualt13G0029100</name>
</gene>
<dbReference type="PANTHER" id="PTHR36807">
    <property type="entry name" value="PHOSPHOGLYCOLATE PHOSPHATASE"/>
    <property type="match status" value="1"/>
</dbReference>
<reference evidence="1" key="1">
    <citation type="submission" date="2019-10" db="EMBL/GenBank/DDBJ databases">
        <authorList>
            <person name="Zhang R."/>
            <person name="Pan Y."/>
            <person name="Wang J."/>
            <person name="Ma R."/>
            <person name="Yu S."/>
        </authorList>
    </citation>
    <scope>NUCLEOTIDE SEQUENCE</scope>
    <source>
        <strain evidence="1">LA-IB0</strain>
        <tissue evidence="1">Leaf</tissue>
    </source>
</reference>
<organism evidence="1 2">
    <name type="scientific">Buddleja alternifolia</name>
    <dbReference type="NCBI Taxonomy" id="168488"/>
    <lineage>
        <taxon>Eukaryota</taxon>
        <taxon>Viridiplantae</taxon>
        <taxon>Streptophyta</taxon>
        <taxon>Embryophyta</taxon>
        <taxon>Tracheophyta</taxon>
        <taxon>Spermatophyta</taxon>
        <taxon>Magnoliopsida</taxon>
        <taxon>eudicotyledons</taxon>
        <taxon>Gunneridae</taxon>
        <taxon>Pentapetalae</taxon>
        <taxon>asterids</taxon>
        <taxon>lamiids</taxon>
        <taxon>Lamiales</taxon>
        <taxon>Scrophulariaceae</taxon>
        <taxon>Buddlejeae</taxon>
        <taxon>Buddleja</taxon>
    </lineage>
</organism>
<comment type="caution">
    <text evidence="1">The sequence shown here is derived from an EMBL/GenBank/DDBJ whole genome shotgun (WGS) entry which is preliminary data.</text>
</comment>
<evidence type="ECO:0000313" key="2">
    <source>
        <dbReference type="Proteomes" id="UP000826271"/>
    </source>
</evidence>